<protein>
    <submittedName>
        <fullName evidence="3">Lipase</fullName>
    </submittedName>
</protein>
<evidence type="ECO:0000313" key="3">
    <source>
        <dbReference type="EMBL" id="KGT92474.1"/>
    </source>
</evidence>
<feature type="domain" description="SGNH hydrolase-type esterase" evidence="2">
    <location>
        <begin position="215"/>
        <end position="411"/>
    </location>
</feature>
<gene>
    <name evidence="3" type="ORF">NG99_13835</name>
</gene>
<evidence type="ECO:0000259" key="2">
    <source>
        <dbReference type="Pfam" id="PF13472"/>
    </source>
</evidence>
<dbReference type="InterPro" id="IPR013830">
    <property type="entry name" value="SGNH_hydro"/>
</dbReference>
<feature type="chain" id="PRO_5002017519" evidence="1">
    <location>
        <begin position="27"/>
        <end position="439"/>
    </location>
</feature>
<feature type="signal peptide" evidence="1">
    <location>
        <begin position="1"/>
        <end position="26"/>
    </location>
</feature>
<dbReference type="InterPro" id="IPR036514">
    <property type="entry name" value="SGNH_hydro_sf"/>
</dbReference>
<dbReference type="SUPFAM" id="SSF52266">
    <property type="entry name" value="SGNH hydrolase"/>
    <property type="match status" value="1"/>
</dbReference>
<sequence>MKNFSKTAGNMMLACALTIGTGIPIAAPAAASTAWVATWSASPQPVWGPDFLFPVNTPAVLQDRTVRQVARISLGGSRLRLVLSNAYGRQPVTLGKATIALSAQDSAIVANSLRTVTFGGRQTATLLPGASLLSDPIALPVADSGRVTVSFWLPDATPVSTFHWDGRQTSWIVPGDNTGSSTLTAERGAPESTTARLLLSGIQVETPAPARAVAVIGDSITDGAAATLDKDRRWPDFLARRLAPHGVAVINAGISGARLLSDGMGVNALARLDRDVLAQPGVRSVIVMLGINDIAWPGTAFAPTGQRPSLEMLKAGYRQLIAQAHNRGVRVIGATLTPFSGALPNTPLDNYYSPDKDALRRQVNDWIRHGGAFDAVIDFDTLLRDPVHPELMTARYVSADRLHPGDEGNRAMADVVDLNALLPMLITPTKTLAPGAQQP</sequence>
<comment type="caution">
    <text evidence="3">The sequence shown here is derived from an EMBL/GenBank/DDBJ whole genome shotgun (WGS) entry which is preliminary data.</text>
</comment>
<dbReference type="Gene3D" id="3.40.50.1110">
    <property type="entry name" value="SGNH hydrolase"/>
    <property type="match status" value="1"/>
</dbReference>
<dbReference type="AlphaFoldDB" id="A0A0A3Z414"/>
<dbReference type="STRING" id="371042.NG99_13835"/>
<dbReference type="GO" id="GO:0016788">
    <property type="term" value="F:hydrolase activity, acting on ester bonds"/>
    <property type="evidence" value="ECO:0007669"/>
    <property type="project" value="UniProtKB-ARBA"/>
</dbReference>
<dbReference type="CDD" id="cd01830">
    <property type="entry name" value="XynE_like"/>
    <property type="match status" value="1"/>
</dbReference>
<proteinExistence type="predicted"/>
<name>A0A0A3Z414_9GAMM</name>
<dbReference type="Pfam" id="PF13472">
    <property type="entry name" value="Lipase_GDSL_2"/>
    <property type="match status" value="1"/>
</dbReference>
<evidence type="ECO:0000313" key="4">
    <source>
        <dbReference type="Proteomes" id="UP000030351"/>
    </source>
</evidence>
<evidence type="ECO:0000256" key="1">
    <source>
        <dbReference type="SAM" id="SignalP"/>
    </source>
</evidence>
<organism evidence="3 4">
    <name type="scientific">Erwinia typographi</name>
    <dbReference type="NCBI Taxonomy" id="371042"/>
    <lineage>
        <taxon>Bacteria</taxon>
        <taxon>Pseudomonadati</taxon>
        <taxon>Pseudomonadota</taxon>
        <taxon>Gammaproteobacteria</taxon>
        <taxon>Enterobacterales</taxon>
        <taxon>Erwiniaceae</taxon>
        <taxon>Erwinia</taxon>
    </lineage>
</organism>
<dbReference type="PANTHER" id="PTHR43784">
    <property type="entry name" value="GDSL-LIKE LIPASE/ACYLHYDROLASE, PUTATIVE (AFU_ORTHOLOGUE AFUA_2G00820)-RELATED"/>
    <property type="match status" value="1"/>
</dbReference>
<dbReference type="InterPro" id="IPR053140">
    <property type="entry name" value="GDSL_Rv0518-like"/>
</dbReference>
<dbReference type="PANTHER" id="PTHR43784:SF2">
    <property type="entry name" value="GDSL-LIKE LIPASE_ACYLHYDROLASE, PUTATIVE (AFU_ORTHOLOGUE AFUA_2G00820)-RELATED"/>
    <property type="match status" value="1"/>
</dbReference>
<keyword evidence="1" id="KW-0732">Signal</keyword>
<dbReference type="RefSeq" id="WP_034893830.1">
    <property type="nucleotide sequence ID" value="NZ_JRUQ01000040.1"/>
</dbReference>
<accession>A0A0A3Z414</accession>
<keyword evidence="4" id="KW-1185">Reference proteome</keyword>
<dbReference type="eggNOG" id="COG2755">
    <property type="taxonomic scope" value="Bacteria"/>
</dbReference>
<dbReference type="Proteomes" id="UP000030351">
    <property type="component" value="Unassembled WGS sequence"/>
</dbReference>
<dbReference type="EMBL" id="JRUQ01000040">
    <property type="protein sequence ID" value="KGT92474.1"/>
    <property type="molecule type" value="Genomic_DNA"/>
</dbReference>
<reference evidence="3 4" key="1">
    <citation type="submission" date="2014-10" db="EMBL/GenBank/DDBJ databases">
        <title>Genome sequence of Erwinia typographi M043b.</title>
        <authorList>
            <person name="Chan K.-G."/>
            <person name="Tan W.-S."/>
        </authorList>
    </citation>
    <scope>NUCLEOTIDE SEQUENCE [LARGE SCALE GENOMIC DNA]</scope>
    <source>
        <strain evidence="3 4">M043b</strain>
    </source>
</reference>